<dbReference type="EMBL" id="FQUP01000006">
    <property type="protein sequence ID" value="SHG62552.1"/>
    <property type="molecule type" value="Genomic_DNA"/>
</dbReference>
<dbReference type="OrthoDB" id="9795838at2"/>
<dbReference type="SUPFAM" id="SSF56300">
    <property type="entry name" value="Metallo-dependent phosphatases"/>
    <property type="match status" value="1"/>
</dbReference>
<reference evidence="2 3" key="1">
    <citation type="submission" date="2016-11" db="EMBL/GenBank/DDBJ databases">
        <authorList>
            <person name="Jaros S."/>
            <person name="Januszkiewicz K."/>
            <person name="Wedrychowicz H."/>
        </authorList>
    </citation>
    <scope>NUCLEOTIDE SEQUENCE [LARGE SCALE GENOMIC DNA]</scope>
    <source>
        <strain evidence="2 3">DSM 19436</strain>
    </source>
</reference>
<protein>
    <submittedName>
        <fullName evidence="2">Putative phosphoesterase</fullName>
    </submittedName>
</protein>
<dbReference type="InterPro" id="IPR004843">
    <property type="entry name" value="Calcineurin-like_PHP"/>
</dbReference>
<dbReference type="Proteomes" id="UP000184485">
    <property type="component" value="Unassembled WGS sequence"/>
</dbReference>
<evidence type="ECO:0000313" key="2">
    <source>
        <dbReference type="EMBL" id="SHG62552.1"/>
    </source>
</evidence>
<dbReference type="InterPro" id="IPR024173">
    <property type="entry name" value="Pesterase_MJ0037-like"/>
</dbReference>
<evidence type="ECO:0000259" key="1">
    <source>
        <dbReference type="Pfam" id="PF00149"/>
    </source>
</evidence>
<name>A0A1M5LBT7_9HYPH</name>
<dbReference type="PIRSF" id="PIRSF000887">
    <property type="entry name" value="Pesterase_MJ0037"/>
    <property type="match status" value="1"/>
</dbReference>
<dbReference type="RefSeq" id="WP_073057777.1">
    <property type="nucleotide sequence ID" value="NZ_FQUP01000006.1"/>
</dbReference>
<feature type="domain" description="Calcineurin-like phosphoesterase" evidence="1">
    <location>
        <begin position="42"/>
        <end position="139"/>
    </location>
</feature>
<dbReference type="InterPro" id="IPR026336">
    <property type="entry name" value="PdeM-like"/>
</dbReference>
<accession>A0A1M5LBT7</accession>
<dbReference type="GO" id="GO:0016787">
    <property type="term" value="F:hydrolase activity"/>
    <property type="evidence" value="ECO:0007669"/>
    <property type="project" value="InterPro"/>
</dbReference>
<evidence type="ECO:0000313" key="3">
    <source>
        <dbReference type="Proteomes" id="UP000184485"/>
    </source>
</evidence>
<dbReference type="NCBIfam" id="TIGR04123">
    <property type="entry name" value="P_estr_lig_assc"/>
    <property type="match status" value="1"/>
</dbReference>
<keyword evidence="3" id="KW-1185">Reference proteome</keyword>
<dbReference type="Gene3D" id="3.60.21.10">
    <property type="match status" value="1"/>
</dbReference>
<dbReference type="Pfam" id="PF00149">
    <property type="entry name" value="Metallophos"/>
    <property type="match status" value="1"/>
</dbReference>
<dbReference type="STRING" id="1122133.SAMN02745157_4556"/>
<dbReference type="PANTHER" id="PTHR39323:SF1">
    <property type="entry name" value="BLR1149 PROTEIN"/>
    <property type="match status" value="1"/>
</dbReference>
<dbReference type="InterPro" id="IPR029052">
    <property type="entry name" value="Metallo-depent_PP-like"/>
</dbReference>
<dbReference type="AlphaFoldDB" id="A0A1M5LBT7"/>
<dbReference type="PANTHER" id="PTHR39323">
    <property type="entry name" value="BLR1149 PROTEIN"/>
    <property type="match status" value="1"/>
</dbReference>
<proteinExistence type="predicted"/>
<sequence length="244" mass="26115">MIFNQHALKVPAAEPRPAEWTIAGTRLTLTVEGGLHLAEASTLVVADLHLEKASAFAARGQMLPPYDTAATLKRLAALIHRLRPARVIALGDSFHDRGAGARLAEGDRATLTALTALTEWIWIAGNHDPEPPNGLGGWATSELSIGSLTFRHEPRPGRAVGEVAGHLHPSARVVGRGRSVRRRCFAANGERLIMPAFGALAGGLNVLDRAFHPLFEGRAFHAFMLGVDVHPVAGQRLVGEERTA</sequence>
<gene>
    <name evidence="2" type="ORF">SAMN02745157_4556</name>
</gene>
<organism evidence="2 3">
    <name type="scientific">Kaistia soli DSM 19436</name>
    <dbReference type="NCBI Taxonomy" id="1122133"/>
    <lineage>
        <taxon>Bacteria</taxon>
        <taxon>Pseudomonadati</taxon>
        <taxon>Pseudomonadota</taxon>
        <taxon>Alphaproteobacteria</taxon>
        <taxon>Hyphomicrobiales</taxon>
        <taxon>Kaistiaceae</taxon>
        <taxon>Kaistia</taxon>
    </lineage>
</organism>